<comment type="caution">
    <text evidence="13">The sequence shown here is derived from an EMBL/GenBank/DDBJ whole genome shotgun (WGS) entry which is preliminary data.</text>
</comment>
<reference evidence="13" key="2">
    <citation type="journal article" date="2021" name="Microbiome">
        <title>Successional dynamics and alternative stable states in a saline activated sludge microbial community over 9 years.</title>
        <authorList>
            <person name="Wang Y."/>
            <person name="Ye J."/>
            <person name="Ju F."/>
            <person name="Liu L."/>
            <person name="Boyd J.A."/>
            <person name="Deng Y."/>
            <person name="Parks D.H."/>
            <person name="Jiang X."/>
            <person name="Yin X."/>
            <person name="Woodcroft B.J."/>
            <person name="Tyson G.W."/>
            <person name="Hugenholtz P."/>
            <person name="Polz M.F."/>
            <person name="Zhang T."/>
        </authorList>
    </citation>
    <scope>NUCLEOTIDE SEQUENCE</scope>
    <source>
        <strain evidence="13">HKST-UBA01</strain>
    </source>
</reference>
<dbReference type="Gene3D" id="1.25.40.10">
    <property type="entry name" value="Tetratricopeptide repeat domain"/>
    <property type="match status" value="1"/>
</dbReference>
<evidence type="ECO:0000256" key="2">
    <source>
        <dbReference type="ARBA" id="ARBA00022475"/>
    </source>
</evidence>
<evidence type="ECO:0000256" key="1">
    <source>
        <dbReference type="ARBA" id="ARBA00004651"/>
    </source>
</evidence>
<evidence type="ECO:0000313" key="14">
    <source>
        <dbReference type="Proteomes" id="UP000697710"/>
    </source>
</evidence>
<dbReference type="GO" id="GO:0005886">
    <property type="term" value="C:plasma membrane"/>
    <property type="evidence" value="ECO:0007669"/>
    <property type="project" value="UniProtKB-SubCell"/>
</dbReference>
<dbReference type="PROSITE" id="PS50005">
    <property type="entry name" value="TPR"/>
    <property type="match status" value="3"/>
</dbReference>
<feature type="domain" description="Glycosyltransferase RgtA/B/C/D-like" evidence="12">
    <location>
        <begin position="55"/>
        <end position="209"/>
    </location>
</feature>
<comment type="subcellular location">
    <subcellularLocation>
        <location evidence="1">Cell membrane</location>
        <topology evidence="1">Multi-pass membrane protein</topology>
    </subcellularLocation>
</comment>
<feature type="transmembrane region" description="Helical" evidence="11">
    <location>
        <begin position="79"/>
        <end position="96"/>
    </location>
</feature>
<keyword evidence="7 10" id="KW-0802">TPR repeat</keyword>
<reference evidence="13" key="1">
    <citation type="submission" date="2020-04" db="EMBL/GenBank/DDBJ databases">
        <authorList>
            <person name="Zhang T."/>
        </authorList>
    </citation>
    <scope>NUCLEOTIDE SEQUENCE</scope>
    <source>
        <strain evidence="13">HKST-UBA01</strain>
    </source>
</reference>
<dbReference type="PANTHER" id="PTHR33908">
    <property type="entry name" value="MANNOSYLTRANSFERASE YKCB-RELATED"/>
    <property type="match status" value="1"/>
</dbReference>
<evidence type="ECO:0000256" key="11">
    <source>
        <dbReference type="SAM" id="Phobius"/>
    </source>
</evidence>
<dbReference type="Proteomes" id="UP000697710">
    <property type="component" value="Unassembled WGS sequence"/>
</dbReference>
<evidence type="ECO:0000256" key="6">
    <source>
        <dbReference type="ARBA" id="ARBA00022737"/>
    </source>
</evidence>
<keyword evidence="6" id="KW-0677">Repeat</keyword>
<feature type="repeat" description="TPR" evidence="10">
    <location>
        <begin position="500"/>
        <end position="533"/>
    </location>
</feature>
<gene>
    <name evidence="13" type="ORF">KC729_14680</name>
</gene>
<accession>A0A956M0N4</accession>
<dbReference type="PANTHER" id="PTHR33908:SF11">
    <property type="entry name" value="MEMBRANE PROTEIN"/>
    <property type="match status" value="1"/>
</dbReference>
<evidence type="ECO:0000256" key="3">
    <source>
        <dbReference type="ARBA" id="ARBA00022676"/>
    </source>
</evidence>
<feature type="transmembrane region" description="Helical" evidence="11">
    <location>
        <begin position="340"/>
        <end position="357"/>
    </location>
</feature>
<dbReference type="Pfam" id="PF13231">
    <property type="entry name" value="PMT_2"/>
    <property type="match status" value="1"/>
</dbReference>
<feature type="transmembrane region" description="Helical" evidence="11">
    <location>
        <begin position="102"/>
        <end position="121"/>
    </location>
</feature>
<name>A0A956M0N4_UNCEI</name>
<keyword evidence="4" id="KW-0808">Transferase</keyword>
<feature type="transmembrane region" description="Helical" evidence="11">
    <location>
        <begin position="196"/>
        <end position="216"/>
    </location>
</feature>
<dbReference type="Pfam" id="PF13432">
    <property type="entry name" value="TPR_16"/>
    <property type="match status" value="1"/>
</dbReference>
<feature type="transmembrane region" description="Helical" evidence="11">
    <location>
        <begin position="411"/>
        <end position="433"/>
    </location>
</feature>
<dbReference type="AlphaFoldDB" id="A0A956M0N4"/>
<feature type="transmembrane region" description="Helical" evidence="11">
    <location>
        <begin position="378"/>
        <end position="399"/>
    </location>
</feature>
<dbReference type="Pfam" id="PF07719">
    <property type="entry name" value="TPR_2"/>
    <property type="match status" value="1"/>
</dbReference>
<dbReference type="SUPFAM" id="SSF48452">
    <property type="entry name" value="TPR-like"/>
    <property type="match status" value="1"/>
</dbReference>
<dbReference type="GO" id="GO:0016763">
    <property type="term" value="F:pentosyltransferase activity"/>
    <property type="evidence" value="ECO:0007669"/>
    <property type="project" value="TreeGrafter"/>
</dbReference>
<protein>
    <submittedName>
        <fullName evidence="13">Tetratricopeptide repeat protein</fullName>
    </submittedName>
</protein>
<evidence type="ECO:0000256" key="10">
    <source>
        <dbReference type="PROSITE-ProRule" id="PRU00339"/>
    </source>
</evidence>
<keyword evidence="2" id="KW-1003">Cell membrane</keyword>
<feature type="transmembrane region" description="Helical" evidence="11">
    <location>
        <begin position="151"/>
        <end position="184"/>
    </location>
</feature>
<evidence type="ECO:0000313" key="13">
    <source>
        <dbReference type="EMBL" id="MCA9728934.1"/>
    </source>
</evidence>
<evidence type="ECO:0000259" key="12">
    <source>
        <dbReference type="Pfam" id="PF13231"/>
    </source>
</evidence>
<sequence>MRGFYLQEVHSAPDYRVPHVDAAYHDYWARALAFGYQAPPRDDPDPELRTTPYFRPPGYPFLLAAIYKVAGPDPIGPRVVQMVVGLLNVLLGWVLARQVCGRGAALVTASWLGTYWIFPYFEGELQEPAFSTFFLLGLLHVLWRWQRRQRVGWILAAGIVVGVLALIRPNALLLIPVLWGWLAWIQRSDARLRSRLVGQGLAMGLAATVVIAPVTIRNWVVGHQLVPISANGGINLYIGNNADADGTVRGETPYGVLDTCYDWPGIVKTMEMELGRPVDYQGASREFSRMALDFILAHPDQALRLAVRKTIYYWGPSEPGDNREVSIERKLSPSLRANPWDFGMTLALAICGVMLFVRERRRSGRRTDARSARERRGLANETWQAGMLWLAVALLWWVSYLPFAAGSRYRVPTIPILFLFGGWFAVRFGWMVLSRQARTSAAWGATLLGLIVVCHVNLIQPGSSYARWHYQRAMSYWELGDKEAALQEYQTAASCNPKNPAVQNDLGVALASLGRIDEAIPHFQRALERNRKSPAAHFNLGTAYESKQWYGEAASEYRAALQLDPGHVGARDGLERVRRLSAGVSRSVGTGRAASPS</sequence>
<evidence type="ECO:0000256" key="4">
    <source>
        <dbReference type="ARBA" id="ARBA00022679"/>
    </source>
</evidence>
<feature type="repeat" description="TPR" evidence="10">
    <location>
        <begin position="534"/>
        <end position="567"/>
    </location>
</feature>
<keyword evidence="9 11" id="KW-0472">Membrane</keyword>
<dbReference type="EMBL" id="JAGQHR010000519">
    <property type="protein sequence ID" value="MCA9728934.1"/>
    <property type="molecule type" value="Genomic_DNA"/>
</dbReference>
<keyword evidence="5 11" id="KW-0812">Transmembrane</keyword>
<feature type="transmembrane region" description="Helical" evidence="11">
    <location>
        <begin position="440"/>
        <end position="459"/>
    </location>
</feature>
<dbReference type="InterPro" id="IPR013105">
    <property type="entry name" value="TPR_2"/>
</dbReference>
<dbReference type="InterPro" id="IPR011990">
    <property type="entry name" value="TPR-like_helical_dom_sf"/>
</dbReference>
<dbReference type="SMART" id="SM00028">
    <property type="entry name" value="TPR"/>
    <property type="match status" value="3"/>
</dbReference>
<dbReference type="InterPro" id="IPR038731">
    <property type="entry name" value="RgtA/B/C-like"/>
</dbReference>
<keyword evidence="3" id="KW-0328">Glycosyltransferase</keyword>
<evidence type="ECO:0000256" key="5">
    <source>
        <dbReference type="ARBA" id="ARBA00022692"/>
    </source>
</evidence>
<proteinExistence type="predicted"/>
<dbReference type="GO" id="GO:0009103">
    <property type="term" value="P:lipopolysaccharide biosynthetic process"/>
    <property type="evidence" value="ECO:0007669"/>
    <property type="project" value="UniProtKB-ARBA"/>
</dbReference>
<feature type="transmembrane region" description="Helical" evidence="11">
    <location>
        <begin position="128"/>
        <end position="145"/>
    </location>
</feature>
<dbReference type="InterPro" id="IPR050297">
    <property type="entry name" value="LipidA_mod_glycosyltrf_83"/>
</dbReference>
<evidence type="ECO:0000256" key="7">
    <source>
        <dbReference type="ARBA" id="ARBA00022803"/>
    </source>
</evidence>
<feature type="repeat" description="TPR" evidence="10">
    <location>
        <begin position="466"/>
        <end position="499"/>
    </location>
</feature>
<dbReference type="InterPro" id="IPR019734">
    <property type="entry name" value="TPR_rpt"/>
</dbReference>
<evidence type="ECO:0000256" key="8">
    <source>
        <dbReference type="ARBA" id="ARBA00022989"/>
    </source>
</evidence>
<organism evidence="13 14">
    <name type="scientific">Eiseniibacteriota bacterium</name>
    <dbReference type="NCBI Taxonomy" id="2212470"/>
    <lineage>
        <taxon>Bacteria</taxon>
        <taxon>Candidatus Eiseniibacteriota</taxon>
    </lineage>
</organism>
<keyword evidence="8 11" id="KW-1133">Transmembrane helix</keyword>
<evidence type="ECO:0000256" key="9">
    <source>
        <dbReference type="ARBA" id="ARBA00023136"/>
    </source>
</evidence>